<reference evidence="2" key="1">
    <citation type="submission" date="2019-03" db="EMBL/GenBank/DDBJ databases">
        <authorList>
            <person name="Hao L."/>
        </authorList>
    </citation>
    <scope>NUCLEOTIDE SEQUENCE</scope>
</reference>
<dbReference type="AlphaFoldDB" id="A0A485M687"/>
<feature type="compositionally biased region" description="Polar residues" evidence="1">
    <location>
        <begin position="28"/>
        <end position="38"/>
    </location>
</feature>
<evidence type="ECO:0008006" key="3">
    <source>
        <dbReference type="Google" id="ProtNLM"/>
    </source>
</evidence>
<dbReference type="PROSITE" id="PS51257">
    <property type="entry name" value="PROKAR_LIPOPROTEIN"/>
    <property type="match status" value="1"/>
</dbReference>
<dbReference type="Gene3D" id="3.40.1000.10">
    <property type="entry name" value="Mog1/PsbP, alpha/beta/alpha sandwich"/>
    <property type="match status" value="1"/>
</dbReference>
<gene>
    <name evidence="2" type="ORF">SCFA_790002</name>
</gene>
<organism evidence="2">
    <name type="scientific">anaerobic digester metagenome</name>
    <dbReference type="NCBI Taxonomy" id="1263854"/>
    <lineage>
        <taxon>unclassified sequences</taxon>
        <taxon>metagenomes</taxon>
        <taxon>ecological metagenomes</taxon>
    </lineage>
</organism>
<feature type="region of interest" description="Disordered" evidence="1">
    <location>
        <begin position="28"/>
        <end position="61"/>
    </location>
</feature>
<evidence type="ECO:0000313" key="2">
    <source>
        <dbReference type="EMBL" id="VFU19355.1"/>
    </source>
</evidence>
<accession>A0A485M687</accession>
<proteinExistence type="predicted"/>
<evidence type="ECO:0000256" key="1">
    <source>
        <dbReference type="SAM" id="MobiDB-lite"/>
    </source>
</evidence>
<dbReference type="EMBL" id="CAADRN010000382">
    <property type="protein sequence ID" value="VFU19355.1"/>
    <property type="molecule type" value="Genomic_DNA"/>
</dbReference>
<protein>
    <recommendedName>
        <fullName evidence="3">PsbP C-terminal domain-containing protein</fullName>
    </recommendedName>
</protein>
<sequence length="193" mass="21068">MKVFKYFMVLVLVFALLAVAGCSGETGTADLSENQSENGTSDDTGGETGGETGGKTITPDVEVKVTPPEGWEEEESNALLLLYNKGPSNFMVVQDKVPGNIAGLDGYLGYAKEALSETYSSMEFGSVESLKVGGHDSRKFFCTYEAANMPFKLVIVYVFRDGYIYNLQGCALAEDFDALLPEFEEFISSFRFE</sequence>
<name>A0A485M687_9ZZZZ</name>